<dbReference type="PROSITE" id="PS50093">
    <property type="entry name" value="PKD"/>
    <property type="match status" value="2"/>
</dbReference>
<sequence length="1752" mass="187815">MLTNTNCFAKAIFCLLLIYLCTTAKAQTSPADRQTAQSWTSQVVAPGESFGYWEYLPEDYNDPGKTFPIVLFLHGVGEKGSDLNRVLVAGPPRLIRNGKNFPFICISPQARYPWDWSPLFVDELLTWMINNYKVDKSRVYVTGLSMGGNGTWDYAAYGNHSSKLAAIVPIAGWLTGDGCNLQSLPTWAFTGEYDGPGSPNTGTEKGIVRIYNCGTPNPEPLLTVYEGRGHDAWTPAYNDDNMWTWLLAQRLGSPPNSPPKVSLGNDRTITLPTNSVTINANASDPDGKITAYVWTKVNGPNALLEGVNTATLTAKQLVEGQYTFRCKVTDDKGASASDEIIITVIAEEVNKPPTANAGPDININLPAENIIIEGSGSDPDGTIVSYQWDKISGPNITLTGQDNPNLSLTNLVSGNFEFRLTVTDNDGATASDRVIVTINEEEINQKPSANAGPDKEVALPTNTVTLYGQGSDPDGRITSFEWQKISGPSATLINTSSPNLTIEDMVEGIYEFNLTVTDNDGASASDKAIVIVSGSNQNPVVDAGPDKTVTLPTNTIVLNANASDNDGSIVSYFWGQTEGPNTVGLANYETSEVTVNNLIAGTYTFRVVVEDDQGATASDVVNVLVKNPPTNSPPDVDAGADLQVQLPDNSINIDATITDSDGEISSISWRKISGPSVTINGASTSTLELTNLVEGIYEFEVKAIDDMDAEASDRVKVTVYPEETNKVPTVNAGADIFRTLPNNTASLTANASDPDGEIVSYSWTKIEGPSVSISGQNTASLELTDLVEGIYIFEILVEDNNGATATDQIRVTVSAANIPPVVNIGNDRSITLPLDSLTFTPNARDDDGTIEVFQWVKISGPSATLVNPNEKNLKVRDLLEGTYTFSLTVTDNDGAQSTDEVIVTVLPEIANVRPTVSTEKNKIIYLPTNSTTISSNARDEDGNIISYFWAKVSGPQASLRNINQSTVTVENLVEGTYRFRVTVADDDGATASDDILIEVKAENKVPVANAGQDQSIKLPTNRIVLNGSGTDADGSIVSYQWSKVSGPTLEFRNQNSASVTLTNLVEGTYVLRLTVTDNLGAVDSDDVRVEVLPAEVNQVPTVNAGSNRTITLPQNSIVLNATASDNDGEITNYLWEKISGPAANLSGTGRARLEVTNMVEGRYTFRISVTDDDGAEASDNVIITVNPENTNQTPVANAGPNKTITLPLNTVTITGSGNDPDGTISSYQWSKISGPSATLNNANSAILTVTNLQAGDYTFRLKVTDDDGASSTDQMKVVVLPEEVNQPPAITLQESITIYLPETSVQLSGDATDNDGEIVTRVWTQISGPAATSLENDSTNTVTISGLVLGEFVFNFNVIDDDGAEDNAQIIVTVLPEIANRRPTVNAGEDITVKLPQSSIELSGSAADEDGEISSVFWEKISGPFLTISDPDQLNPTISDLEVGTYILELTAIDDDGDESSDRININVLSESLNLPPIVDAGKDQYFVVPVSQIVINGTVEDDGEIELINWEQTSGPEVTLDGINTETLTLTNVVPGNYNFTLVAVDAEGSTGTDAVAITVLAEGEKIAPIIDAGPDTTIIFPQRDIDIYGTAFDPVNADEIISFSWRQISGPPTTILYPDSSVLHLTQLLVGEYIFELSAANEDGMVSKDEVVINVFANEYDGIVAPDYFSPNNDGIADFWVLENYENLSSDLLLIIFDKAGDIVYEAENYQNNWNGTANGGGRQLPEGVYFFTISINGTVVKTGSVTLLR</sequence>
<dbReference type="Proteomes" id="UP001209885">
    <property type="component" value="Unassembled WGS sequence"/>
</dbReference>
<accession>A0ABT3RVQ2</accession>
<dbReference type="PANTHER" id="PTHR46182">
    <property type="entry name" value="FI19480P1"/>
    <property type="match status" value="1"/>
</dbReference>
<dbReference type="Gene3D" id="2.60.40.10">
    <property type="entry name" value="Immunoglobulins"/>
    <property type="match status" value="15"/>
</dbReference>
<dbReference type="SMART" id="SM00060">
    <property type="entry name" value="FN3"/>
    <property type="match status" value="10"/>
</dbReference>
<feature type="domain" description="Cadherin" evidence="3">
    <location>
        <begin position="1444"/>
        <end position="1572"/>
    </location>
</feature>
<evidence type="ECO:0000313" key="5">
    <source>
        <dbReference type="Proteomes" id="UP001209885"/>
    </source>
</evidence>
<evidence type="ECO:0000259" key="3">
    <source>
        <dbReference type="PROSITE" id="PS50268"/>
    </source>
</evidence>
<reference evidence="4 5" key="1">
    <citation type="submission" date="2022-11" db="EMBL/GenBank/DDBJ databases">
        <title>The characterization of three novel Bacteroidetes species and genomic analysis of their roles in tidal elemental geochemical cycles.</title>
        <authorList>
            <person name="Ma K."/>
        </authorList>
    </citation>
    <scope>NUCLEOTIDE SEQUENCE [LARGE SCALE GENOMIC DNA]</scope>
    <source>
        <strain evidence="4 5">M17</strain>
    </source>
</reference>
<dbReference type="Pfam" id="PF13585">
    <property type="entry name" value="CHU_C"/>
    <property type="match status" value="1"/>
</dbReference>
<dbReference type="NCBIfam" id="TIGR04131">
    <property type="entry name" value="Bac_Flav_CTERM"/>
    <property type="match status" value="1"/>
</dbReference>
<dbReference type="InterPro" id="IPR029058">
    <property type="entry name" value="AB_hydrolase_fold"/>
</dbReference>
<name>A0ABT3RVQ2_9BACT</name>
<dbReference type="PANTHER" id="PTHR46182:SF2">
    <property type="entry name" value="FI19480P1"/>
    <property type="match status" value="1"/>
</dbReference>
<dbReference type="Gene3D" id="3.40.50.1820">
    <property type="entry name" value="alpha/beta hydrolase"/>
    <property type="match status" value="1"/>
</dbReference>
<dbReference type="SMART" id="SM00089">
    <property type="entry name" value="PKD"/>
    <property type="match status" value="14"/>
</dbReference>
<keyword evidence="1" id="KW-0732">Signal</keyword>
<dbReference type="Pfam" id="PF22352">
    <property type="entry name" value="K319L-like_PKD"/>
    <property type="match status" value="15"/>
</dbReference>
<feature type="domain" description="PKD" evidence="2">
    <location>
        <begin position="1034"/>
        <end position="1096"/>
    </location>
</feature>
<proteinExistence type="predicted"/>
<dbReference type="InterPro" id="IPR022409">
    <property type="entry name" value="PKD/Chitinase_dom"/>
</dbReference>
<dbReference type="PROSITE" id="PS50268">
    <property type="entry name" value="CADHERIN_2"/>
    <property type="match status" value="1"/>
</dbReference>
<feature type="domain" description="PKD" evidence="2">
    <location>
        <begin position="352"/>
        <end position="438"/>
    </location>
</feature>
<dbReference type="InterPro" id="IPR029865">
    <property type="entry name" value="KIAA0319-like"/>
</dbReference>
<feature type="chain" id="PRO_5045721453" evidence="1">
    <location>
        <begin position="27"/>
        <end position="1752"/>
    </location>
</feature>
<evidence type="ECO:0000256" key="1">
    <source>
        <dbReference type="SAM" id="SignalP"/>
    </source>
</evidence>
<dbReference type="InterPro" id="IPR035986">
    <property type="entry name" value="PKD_dom_sf"/>
</dbReference>
<comment type="caution">
    <text evidence="4">The sequence shown here is derived from an EMBL/GenBank/DDBJ whole genome shotgun (WGS) entry which is preliminary data.</text>
</comment>
<dbReference type="InterPro" id="IPR026341">
    <property type="entry name" value="T9SS_type_B"/>
</dbReference>
<feature type="signal peptide" evidence="1">
    <location>
        <begin position="1"/>
        <end position="26"/>
    </location>
</feature>
<dbReference type="EMBL" id="JAPFQN010000012">
    <property type="protein sequence ID" value="MCX2745850.1"/>
    <property type="molecule type" value="Genomic_DNA"/>
</dbReference>
<dbReference type="InterPro" id="IPR003961">
    <property type="entry name" value="FN3_dom"/>
</dbReference>
<keyword evidence="5" id="KW-1185">Reference proteome</keyword>
<dbReference type="NCBIfam" id="NF012211">
    <property type="entry name" value="tand_rpt_95"/>
    <property type="match status" value="2"/>
</dbReference>
<evidence type="ECO:0000259" key="2">
    <source>
        <dbReference type="PROSITE" id="PS50093"/>
    </source>
</evidence>
<dbReference type="CDD" id="cd00146">
    <property type="entry name" value="PKD"/>
    <property type="match status" value="6"/>
</dbReference>
<dbReference type="SUPFAM" id="SSF49299">
    <property type="entry name" value="PKD domain"/>
    <property type="match status" value="14"/>
</dbReference>
<protein>
    <submittedName>
        <fullName evidence="4">Tandem-95 repeat protein</fullName>
    </submittedName>
</protein>
<dbReference type="SUPFAM" id="SSF53474">
    <property type="entry name" value="alpha/beta-Hydrolases"/>
    <property type="match status" value="1"/>
</dbReference>
<evidence type="ECO:0000313" key="4">
    <source>
        <dbReference type="EMBL" id="MCX2745850.1"/>
    </source>
</evidence>
<dbReference type="InterPro" id="IPR013783">
    <property type="entry name" value="Ig-like_fold"/>
</dbReference>
<gene>
    <name evidence="4" type="ORF">OO013_18355</name>
</gene>
<dbReference type="InterPro" id="IPR000601">
    <property type="entry name" value="PKD_dom"/>
</dbReference>
<dbReference type="InterPro" id="IPR002126">
    <property type="entry name" value="Cadherin-like_dom"/>
</dbReference>
<organism evidence="4 5">
    <name type="scientific">Mangrovivirga halotolerans</name>
    <dbReference type="NCBI Taxonomy" id="2993936"/>
    <lineage>
        <taxon>Bacteria</taxon>
        <taxon>Pseudomonadati</taxon>
        <taxon>Bacteroidota</taxon>
        <taxon>Cytophagia</taxon>
        <taxon>Cytophagales</taxon>
        <taxon>Mangrovivirgaceae</taxon>
        <taxon>Mangrovivirga</taxon>
    </lineage>
</organism>
<dbReference type="RefSeq" id="WP_266058451.1">
    <property type="nucleotide sequence ID" value="NZ_JAPFQN010000012.1"/>
</dbReference>